<protein>
    <submittedName>
        <fullName evidence="1">Uncharacterized protein</fullName>
    </submittedName>
</protein>
<reference evidence="2" key="1">
    <citation type="journal article" date="2023" name="G3 (Bethesda)">
        <title>Genome assembly and association tests identify interacting loci associated with vigor, precocity, and sex in interspecific pistachio rootstocks.</title>
        <authorList>
            <person name="Palmer W."/>
            <person name="Jacygrad E."/>
            <person name="Sagayaradj S."/>
            <person name="Cavanaugh K."/>
            <person name="Han R."/>
            <person name="Bertier L."/>
            <person name="Beede B."/>
            <person name="Kafkas S."/>
            <person name="Golino D."/>
            <person name="Preece J."/>
            <person name="Michelmore R."/>
        </authorList>
    </citation>
    <scope>NUCLEOTIDE SEQUENCE [LARGE SCALE GENOMIC DNA]</scope>
</reference>
<comment type="caution">
    <text evidence="1">The sequence shown here is derived from an EMBL/GenBank/DDBJ whole genome shotgun (WGS) entry which is preliminary data.</text>
</comment>
<evidence type="ECO:0000313" key="1">
    <source>
        <dbReference type="EMBL" id="KAJ0007399.1"/>
    </source>
</evidence>
<accession>A0ACC0X0N1</accession>
<name>A0ACC0X0N1_9ROSI</name>
<gene>
    <name evidence="1" type="ORF">Pint_29279</name>
</gene>
<sequence length="121" mass="13583">MILAEGFAVEAEEVKDAQVEIDVSAARPESSADDNNILRAHAFFQTFKCLFADLILSFQDRDKSQSFFQKLSHEDAFNVIAIELGRPFNNLLLAGWSNTFRNIRGLFSISLRPGQSMVQKA</sequence>
<dbReference type="Proteomes" id="UP001163603">
    <property type="component" value="Chromosome 15"/>
</dbReference>
<organism evidence="1 2">
    <name type="scientific">Pistacia integerrima</name>
    <dbReference type="NCBI Taxonomy" id="434235"/>
    <lineage>
        <taxon>Eukaryota</taxon>
        <taxon>Viridiplantae</taxon>
        <taxon>Streptophyta</taxon>
        <taxon>Embryophyta</taxon>
        <taxon>Tracheophyta</taxon>
        <taxon>Spermatophyta</taxon>
        <taxon>Magnoliopsida</taxon>
        <taxon>eudicotyledons</taxon>
        <taxon>Gunneridae</taxon>
        <taxon>Pentapetalae</taxon>
        <taxon>rosids</taxon>
        <taxon>malvids</taxon>
        <taxon>Sapindales</taxon>
        <taxon>Anacardiaceae</taxon>
        <taxon>Pistacia</taxon>
    </lineage>
</organism>
<evidence type="ECO:0000313" key="2">
    <source>
        <dbReference type="Proteomes" id="UP001163603"/>
    </source>
</evidence>
<proteinExistence type="predicted"/>
<dbReference type="EMBL" id="CM047750">
    <property type="protein sequence ID" value="KAJ0007399.1"/>
    <property type="molecule type" value="Genomic_DNA"/>
</dbReference>
<keyword evidence="2" id="KW-1185">Reference proteome</keyword>